<organism evidence="1 2">
    <name type="scientific">Portunus trituberculatus</name>
    <name type="common">Swimming crab</name>
    <name type="synonym">Neptunus trituberculatus</name>
    <dbReference type="NCBI Taxonomy" id="210409"/>
    <lineage>
        <taxon>Eukaryota</taxon>
        <taxon>Metazoa</taxon>
        <taxon>Ecdysozoa</taxon>
        <taxon>Arthropoda</taxon>
        <taxon>Crustacea</taxon>
        <taxon>Multicrustacea</taxon>
        <taxon>Malacostraca</taxon>
        <taxon>Eumalacostraca</taxon>
        <taxon>Eucarida</taxon>
        <taxon>Decapoda</taxon>
        <taxon>Pleocyemata</taxon>
        <taxon>Brachyura</taxon>
        <taxon>Eubrachyura</taxon>
        <taxon>Portunoidea</taxon>
        <taxon>Portunidae</taxon>
        <taxon>Portuninae</taxon>
        <taxon>Portunus</taxon>
    </lineage>
</organism>
<gene>
    <name evidence="1" type="ORF">E2C01_057709</name>
</gene>
<evidence type="ECO:0000313" key="1">
    <source>
        <dbReference type="EMBL" id="MPC63609.1"/>
    </source>
</evidence>
<reference evidence="1 2" key="1">
    <citation type="submission" date="2019-05" db="EMBL/GenBank/DDBJ databases">
        <title>Another draft genome of Portunus trituberculatus and its Hox gene families provides insights of decapod evolution.</title>
        <authorList>
            <person name="Jeong J.-H."/>
            <person name="Song I."/>
            <person name="Kim S."/>
            <person name="Choi T."/>
            <person name="Kim D."/>
            <person name="Ryu S."/>
            <person name="Kim W."/>
        </authorList>
    </citation>
    <scope>NUCLEOTIDE SEQUENCE [LARGE SCALE GENOMIC DNA]</scope>
    <source>
        <tissue evidence="1">Muscle</tissue>
    </source>
</reference>
<dbReference type="EMBL" id="VSRR010021043">
    <property type="protein sequence ID" value="MPC63609.1"/>
    <property type="molecule type" value="Genomic_DNA"/>
</dbReference>
<evidence type="ECO:0000313" key="2">
    <source>
        <dbReference type="Proteomes" id="UP000324222"/>
    </source>
</evidence>
<proteinExistence type="predicted"/>
<protein>
    <submittedName>
        <fullName evidence="1">Uncharacterized protein</fullName>
    </submittedName>
</protein>
<sequence length="63" mass="7234">MNSTKINLKKIKIGDAVNNTDHNDYIHYLRKPPAFSLYLAPTNRIEIDQHTNARGRNSVKLLT</sequence>
<dbReference type="AlphaFoldDB" id="A0A5B7H136"/>
<name>A0A5B7H136_PORTR</name>
<keyword evidence="2" id="KW-1185">Reference proteome</keyword>
<dbReference type="Proteomes" id="UP000324222">
    <property type="component" value="Unassembled WGS sequence"/>
</dbReference>
<comment type="caution">
    <text evidence="1">The sequence shown here is derived from an EMBL/GenBank/DDBJ whole genome shotgun (WGS) entry which is preliminary data.</text>
</comment>
<accession>A0A5B7H136</accession>